<dbReference type="EMBL" id="JACGLS010000002">
    <property type="protein sequence ID" value="MBA6156212.1"/>
    <property type="molecule type" value="Genomic_DNA"/>
</dbReference>
<keyword evidence="3" id="KW-1185">Reference proteome</keyword>
<dbReference type="RefSeq" id="WP_182124715.1">
    <property type="nucleotide sequence ID" value="NZ_JACGLS010000002.1"/>
</dbReference>
<dbReference type="Proteomes" id="UP000563906">
    <property type="component" value="Unassembled WGS sequence"/>
</dbReference>
<evidence type="ECO:0000313" key="3">
    <source>
        <dbReference type="Proteomes" id="UP000563906"/>
    </source>
</evidence>
<feature type="coiled-coil region" evidence="1">
    <location>
        <begin position="31"/>
        <end position="93"/>
    </location>
</feature>
<sequence length="301" mass="34748">MIAFKNLKNNGLIAFLLILILAIGYLSYQNAEDYTELKDVFEIEKKELESELNTLIKEYEKASYNKNETSLKLREELQKIIKLRDTIHNLKATDYGLIRLYRKRIATLVEENKKLFAQIDSLQVINNDLITKNDSVTDELALKESLNTRLKYRNQFLYQEKRVLSDKIATAEIIKISSIKAEAMKRKSSGRHTSTSRSKRTDAFKTEFNLLENKIISPGAKPIYIQITDENNEVISPSKKVTLKDKNTILCSDVLMADYHNKQLSVISFINVNRDSIKKGTYKIHVFVDGIYNGNTEIKLR</sequence>
<reference evidence="2 3" key="1">
    <citation type="submission" date="2020-07" db="EMBL/GenBank/DDBJ databases">
        <title>Bacterium isolated from marine sediment.</title>
        <authorList>
            <person name="Shang D."/>
            <person name="Du Z.-J."/>
        </authorList>
    </citation>
    <scope>NUCLEOTIDE SEQUENCE [LARGE SCALE GENOMIC DNA]</scope>
    <source>
        <strain evidence="2 3">S7007</strain>
    </source>
</reference>
<name>A0A839AM76_9FLAO</name>
<organism evidence="2 3">
    <name type="scientific">Tenacibaculum pelagium</name>
    <dbReference type="NCBI Taxonomy" id="2759527"/>
    <lineage>
        <taxon>Bacteria</taxon>
        <taxon>Pseudomonadati</taxon>
        <taxon>Bacteroidota</taxon>
        <taxon>Flavobacteriia</taxon>
        <taxon>Flavobacteriales</taxon>
        <taxon>Flavobacteriaceae</taxon>
        <taxon>Tenacibaculum</taxon>
    </lineage>
</organism>
<keyword evidence="1" id="KW-0175">Coiled coil</keyword>
<proteinExistence type="predicted"/>
<accession>A0A839AM76</accession>
<evidence type="ECO:0000256" key="1">
    <source>
        <dbReference type="SAM" id="Coils"/>
    </source>
</evidence>
<dbReference type="AlphaFoldDB" id="A0A839AM76"/>
<gene>
    <name evidence="2" type="ORF">H3Z83_06725</name>
</gene>
<evidence type="ECO:0000313" key="2">
    <source>
        <dbReference type="EMBL" id="MBA6156212.1"/>
    </source>
</evidence>
<evidence type="ECO:0008006" key="4">
    <source>
        <dbReference type="Google" id="ProtNLM"/>
    </source>
</evidence>
<comment type="caution">
    <text evidence="2">The sequence shown here is derived from an EMBL/GenBank/DDBJ whole genome shotgun (WGS) entry which is preliminary data.</text>
</comment>
<protein>
    <recommendedName>
        <fullName evidence="4">Chromosome partitioning protein ParA</fullName>
    </recommendedName>
</protein>